<keyword evidence="1" id="KW-0378">Hydrolase</keyword>
<dbReference type="GO" id="GO:0004519">
    <property type="term" value="F:endonuclease activity"/>
    <property type="evidence" value="ECO:0007669"/>
    <property type="project" value="UniProtKB-KW"/>
</dbReference>
<organism evidence="1 2">
    <name type="scientific">Actinomadura keratinilytica</name>
    <dbReference type="NCBI Taxonomy" id="547461"/>
    <lineage>
        <taxon>Bacteria</taxon>
        <taxon>Bacillati</taxon>
        <taxon>Actinomycetota</taxon>
        <taxon>Actinomycetes</taxon>
        <taxon>Streptosporangiales</taxon>
        <taxon>Thermomonosporaceae</taxon>
        <taxon>Actinomadura</taxon>
    </lineage>
</organism>
<accession>A0ABP7Z8G3</accession>
<dbReference type="EMBL" id="BAABDO010000081">
    <property type="protein sequence ID" value="GAA4149785.1"/>
    <property type="molecule type" value="Genomic_DNA"/>
</dbReference>
<proteinExistence type="predicted"/>
<reference evidence="2" key="1">
    <citation type="journal article" date="2019" name="Int. J. Syst. Evol. Microbiol.">
        <title>The Global Catalogue of Microorganisms (GCM) 10K type strain sequencing project: providing services to taxonomists for standard genome sequencing and annotation.</title>
        <authorList>
            <consortium name="The Broad Institute Genomics Platform"/>
            <consortium name="The Broad Institute Genome Sequencing Center for Infectious Disease"/>
            <person name="Wu L."/>
            <person name="Ma J."/>
        </authorList>
    </citation>
    <scope>NUCLEOTIDE SEQUENCE [LARGE SCALE GENOMIC DNA]</scope>
    <source>
        <strain evidence="2">JCM 17316</strain>
    </source>
</reference>
<name>A0ABP7Z8G3_9ACTN</name>
<evidence type="ECO:0000313" key="2">
    <source>
        <dbReference type="Proteomes" id="UP001500266"/>
    </source>
</evidence>
<dbReference type="RefSeq" id="WP_345023565.1">
    <property type="nucleotide sequence ID" value="NZ_BAABDO010000081.1"/>
</dbReference>
<keyword evidence="1" id="KW-0255">Endonuclease</keyword>
<comment type="caution">
    <text evidence="1">The sequence shown here is derived from an EMBL/GenBank/DDBJ whole genome shotgun (WGS) entry which is preliminary data.</text>
</comment>
<dbReference type="CDD" id="cd00085">
    <property type="entry name" value="HNHc"/>
    <property type="match status" value="1"/>
</dbReference>
<dbReference type="Proteomes" id="UP001500266">
    <property type="component" value="Unassembled WGS sequence"/>
</dbReference>
<evidence type="ECO:0000313" key="1">
    <source>
        <dbReference type="EMBL" id="GAA4149785.1"/>
    </source>
</evidence>
<gene>
    <name evidence="1" type="ORF">GCM10022416_45470</name>
</gene>
<keyword evidence="2" id="KW-1185">Reference proteome</keyword>
<sequence length="245" mass="27400">MIPLARPPLDDELAEALERRTDTLVRVCADVSRARKEWNAARPERGRLRDILAGMAPGVERCMYCGDSLGTSIDHFEPLKEAPLRTFDWLNHLLACSMCNSNQKRDLFPRAADGAALLIDPSRDDPYDHLRLVLNTGRYKHRDERGKATIEVFGLNRGDLVLGRQHAVPRTEAMVMARRAALDAGDDRRADRLVISLLRHPFIDVLYAMVRAAASPGAAMVMDPQVIPMLADPVFHGMMPGLRRS</sequence>
<protein>
    <submittedName>
        <fullName evidence="1">HNH endonuclease</fullName>
    </submittedName>
</protein>
<keyword evidence="1" id="KW-0540">Nuclease</keyword>
<dbReference type="Gene3D" id="1.10.30.50">
    <property type="match status" value="1"/>
</dbReference>
<dbReference type="InterPro" id="IPR003615">
    <property type="entry name" value="HNH_nuc"/>
</dbReference>